<dbReference type="PANTHER" id="PTHR14387">
    <property type="entry name" value="THADA/DEATH RECEPTOR INTERACTING PROTEIN"/>
    <property type="match status" value="1"/>
</dbReference>
<proteinExistence type="inferred from homology"/>
<dbReference type="InterPro" id="IPR056842">
    <property type="entry name" value="THADA-like_TPR_C"/>
</dbReference>
<evidence type="ECO:0000256" key="1">
    <source>
        <dbReference type="ARBA" id="ARBA00010409"/>
    </source>
</evidence>
<evidence type="ECO:0000313" key="7">
    <source>
        <dbReference type="Proteomes" id="UP001195483"/>
    </source>
</evidence>
<keyword evidence="2" id="KW-0819">tRNA processing</keyword>
<dbReference type="SUPFAM" id="SSF48371">
    <property type="entry name" value="ARM repeat"/>
    <property type="match status" value="2"/>
</dbReference>
<reference evidence="6" key="3">
    <citation type="submission" date="2023-05" db="EMBL/GenBank/DDBJ databases">
        <authorList>
            <person name="Smith C.H."/>
        </authorList>
    </citation>
    <scope>NUCLEOTIDE SEQUENCE</scope>
    <source>
        <strain evidence="6">CHS0354</strain>
        <tissue evidence="6">Mantle</tissue>
    </source>
</reference>
<sequence>MDETEVLKAVINTSLIKKFIPSDPEVLADVIKNFNRKNEIPKLIRRLETSIRTICQVKDVNQSDDDTKSYLSCLVHCCFLCAESMKMSRALEKFWQPYISIYADWITGCFCFHVMEVLKTQSTGNQAITKLSLLLEQNENVQLVIKQNLQQVLCWINEKLTSLRKVPPVNLTLAESQCLYYVVKICLLIFQYCASAVQSSIWGVSHDKEGQDMTDRYILSMIGTLIHILNQEGYATDCVLLSGTAMTLMLNSAPEAVQAIQAFSQIFSHLASGSSFSIKNLKDKAISTDGIDAEVKNFTPKYLGALSLLRGMVVCGKAEILLHTCILSNEQAAFLESSNQGAVHHQHCLSANRNSEYTQQTTNESTVFHLKLFAPVAIFCKGEITLQYQAFQLLLLWYRRLKKMSANSDFNRYNLSLVFNQTLELIWLNWDSPVEDAAESVETVLESMMDMAQSVPEKYCDLANRILNKLVQTSWYIKGRYRILGCLMKFMDTSKVIAAIPDIQKQLLKCLSTNHLASCVTDVYQAFVTQIQKQYKPEEQTSAWKNNLLNIMVQGLTSSDSLIQYNSSLHWLPCTLKLLPSTSTVILENLTQRLESSPTPEFRQKLVHAWVVVVKVIRRMFGKVDFKNNLLREAMFSMDDDVRSEAIASLCVTLKKAEPLCQEEATLLQKALPYNLKVDSAPFRQHLGSDIRKLIVRIRDSCISMLKELDENKALLDLSIGFVDCLHELCISNLIPGSCYQRRKTSLDLLHVTYETLLYSPDSRCKKGYVPEGAMQLVEFAQSKGKWNFFSSLNAGMLILCLTDGADEIQESAYQLLKNYFPWPVGDVFEQSDAGKQYLACHLLSEGLRLCNSPKAHHSQSGVLLCRLVHQKYVRDLNWSFQFAHVPEKGTYTVSVHHSHKQVSIIFLQSLIHEIQKCIGEAKKSLVKASKMFPIHGLIAALTQCLKDIDHFPEKSLTEPPDVVMELVSTCIMVTDMMLGLMATEAGQEVCPSFAEIGMAMECLLQEDQSDYNENPAISPEFQYLLSWCWMNIKESCASLAEVIHAGVSGKYFLSLSMVQTICDTFLKVLTKCRHKGVIEGCRLSFSRFCAALFTSDSEEIQALPFKIMDQVLLGLKRNIMAASITRKSAGLPVILQAILVNEKKYKKSVILEMAVEGLFEIASLPLPERPNEHRDLPQVHGLNMLKSLFCDASLSIAMMAYTGKAVILVIQLFGSPAWAIRNAATRLFSSLVTRIFGQKRGGKEIYCSAVTLPELSTHYSDLPDFLMEVLTSATQTGSLVLENLNPQLFPVLTILASLSPSEASPEQQSVLTQFRDRVSPLFGSPVCFLRQLAASAYAALVPLESMITVIQMLMKKIGEMNQMTDHNLLHGQLLTVDKLLEYLQNIKYSDHEIESIWICCLKDCAWLLQTDSRCALVSAHFVKIIRCLLSKGQYQPKSQIRDLLMSLLRKPLGKMSHMAIGHSQLYEETVQCLFTMARNAAEDKLYTSLIEECIQSEELEVRKACLPLLFQMTQSDCVVTELIQRVQDALCQQLHVETYLPNLTDQLRLVTEFYVRHGLCETALKNLISTVSAQKISQFMSNDGSLGAAALPVFGISIQHQISLSDAGLQVWCESLYSASDGAQNDTWRMAAAIGLQIVGNKILQQTCFSKNSQLEYCSVLLLKASLNLILDDDTMVRAACANFVANLQWSSKTYQYSSIHSNTCLKILYEYISSEFWWSLNCVEFFISVLYQPGAIRTILMEKTAERQQHLYEQEDNNFFSERLFNVLYSRKTLESVLKKCQENGKKNILHGGIIDPESISVDVDFVLSKVNAVPEVINVTTECTVLASIVGLVSVAAIWLDQEKVVNGRLTKSQKILLEKVQYLHEGSWLGSFLKVLFKEISEHSAVV</sequence>
<protein>
    <recommendedName>
        <fullName evidence="8">DUF2428 domain-containing protein</fullName>
    </recommendedName>
</protein>
<dbReference type="Pfam" id="PF25150">
    <property type="entry name" value="TPR_Trm732"/>
    <property type="match status" value="1"/>
</dbReference>
<evidence type="ECO:0000313" key="6">
    <source>
        <dbReference type="EMBL" id="KAK3600906.1"/>
    </source>
</evidence>
<evidence type="ECO:0000256" key="2">
    <source>
        <dbReference type="ARBA" id="ARBA00022694"/>
    </source>
</evidence>
<dbReference type="InterPro" id="IPR019442">
    <property type="entry name" value="THADA/TRM732_DUF2428"/>
</dbReference>
<name>A0AAE0SZD9_9BIVA</name>
<keyword evidence="7" id="KW-1185">Reference proteome</keyword>
<dbReference type="PANTHER" id="PTHR14387:SF0">
    <property type="entry name" value="DUF2428 DOMAIN-CONTAINING PROTEIN"/>
    <property type="match status" value="1"/>
</dbReference>
<dbReference type="Proteomes" id="UP001195483">
    <property type="component" value="Unassembled WGS sequence"/>
</dbReference>
<reference evidence="6" key="2">
    <citation type="journal article" date="2021" name="Genome Biol. Evol.">
        <title>Developing a high-quality reference genome for a parasitic bivalve with doubly uniparental inheritance (Bivalvia: Unionida).</title>
        <authorList>
            <person name="Smith C.H."/>
        </authorList>
    </citation>
    <scope>NUCLEOTIDE SEQUENCE</scope>
    <source>
        <strain evidence="6">CHS0354</strain>
        <tissue evidence="6">Mantle</tissue>
    </source>
</reference>
<feature type="domain" description="DUF2428" evidence="3">
    <location>
        <begin position="963"/>
        <end position="1220"/>
    </location>
</feature>
<dbReference type="GO" id="GO:0005829">
    <property type="term" value="C:cytosol"/>
    <property type="evidence" value="ECO:0007669"/>
    <property type="project" value="TreeGrafter"/>
</dbReference>
<dbReference type="GO" id="GO:0030488">
    <property type="term" value="P:tRNA methylation"/>
    <property type="evidence" value="ECO:0007669"/>
    <property type="project" value="TreeGrafter"/>
</dbReference>
<dbReference type="InterPro" id="IPR051954">
    <property type="entry name" value="tRNA_methyltransferase_THADA"/>
</dbReference>
<dbReference type="EMBL" id="JAEAOA010000806">
    <property type="protein sequence ID" value="KAK3600906.1"/>
    <property type="molecule type" value="Genomic_DNA"/>
</dbReference>
<evidence type="ECO:0000259" key="3">
    <source>
        <dbReference type="Pfam" id="PF10350"/>
    </source>
</evidence>
<dbReference type="Pfam" id="PF25151">
    <property type="entry name" value="TPR_Trm732_C"/>
    <property type="match status" value="1"/>
</dbReference>
<gene>
    <name evidence="6" type="ORF">CHS0354_013283</name>
</gene>
<comment type="similarity">
    <text evidence="1">Belongs to the THADA family.</text>
</comment>
<dbReference type="Pfam" id="PF10350">
    <property type="entry name" value="DUF2428"/>
    <property type="match status" value="1"/>
</dbReference>
<evidence type="ECO:0000259" key="4">
    <source>
        <dbReference type="Pfam" id="PF25150"/>
    </source>
</evidence>
<feature type="domain" description="tRNA (32-2'-O)-methyltransferase regulator THADA-like C-terminal TPR repeats region" evidence="5">
    <location>
        <begin position="1222"/>
        <end position="1380"/>
    </location>
</feature>
<accession>A0AAE0SZD9</accession>
<dbReference type="InterPro" id="IPR016024">
    <property type="entry name" value="ARM-type_fold"/>
</dbReference>
<organism evidence="6 7">
    <name type="scientific">Potamilus streckersoni</name>
    <dbReference type="NCBI Taxonomy" id="2493646"/>
    <lineage>
        <taxon>Eukaryota</taxon>
        <taxon>Metazoa</taxon>
        <taxon>Spiralia</taxon>
        <taxon>Lophotrochozoa</taxon>
        <taxon>Mollusca</taxon>
        <taxon>Bivalvia</taxon>
        <taxon>Autobranchia</taxon>
        <taxon>Heteroconchia</taxon>
        <taxon>Palaeoheterodonta</taxon>
        <taxon>Unionida</taxon>
        <taxon>Unionoidea</taxon>
        <taxon>Unionidae</taxon>
        <taxon>Ambleminae</taxon>
        <taxon>Lampsilini</taxon>
        <taxon>Potamilus</taxon>
    </lineage>
</organism>
<dbReference type="InterPro" id="IPR056843">
    <property type="entry name" value="THADA-like_TPR"/>
</dbReference>
<reference evidence="6" key="1">
    <citation type="journal article" date="2021" name="Genome Biol. Evol.">
        <title>A High-Quality Reference Genome for a Parasitic Bivalve with Doubly Uniparental Inheritance (Bivalvia: Unionida).</title>
        <authorList>
            <person name="Smith C.H."/>
        </authorList>
    </citation>
    <scope>NUCLEOTIDE SEQUENCE</scope>
    <source>
        <strain evidence="6">CHS0354</strain>
    </source>
</reference>
<comment type="caution">
    <text evidence="6">The sequence shown here is derived from an EMBL/GenBank/DDBJ whole genome shotgun (WGS) entry which is preliminary data.</text>
</comment>
<evidence type="ECO:0008006" key="8">
    <source>
        <dbReference type="Google" id="ProtNLM"/>
    </source>
</evidence>
<feature type="domain" description="tRNA (32-2'-O)-methyltransferase regulator THADA-like TPR repeats region" evidence="4">
    <location>
        <begin position="551"/>
        <end position="755"/>
    </location>
</feature>
<evidence type="ECO:0000259" key="5">
    <source>
        <dbReference type="Pfam" id="PF25151"/>
    </source>
</evidence>